<dbReference type="PANTHER" id="PTHR34610:SF4">
    <property type="entry name" value="SLL8027 PROTEIN"/>
    <property type="match status" value="1"/>
</dbReference>
<name>A0A3B1CYL7_9ZZZZ</name>
<dbReference type="Pfam" id="PF13470">
    <property type="entry name" value="PIN_3"/>
    <property type="match status" value="1"/>
</dbReference>
<dbReference type="InterPro" id="IPR002850">
    <property type="entry name" value="PIN_toxin-like"/>
</dbReference>
<reference evidence="2" key="1">
    <citation type="submission" date="2018-06" db="EMBL/GenBank/DDBJ databases">
        <authorList>
            <person name="Zhirakovskaya E."/>
        </authorList>
    </citation>
    <scope>NUCLEOTIDE SEQUENCE</scope>
</reference>
<dbReference type="EMBL" id="UOGJ01000072">
    <property type="protein sequence ID" value="VAX35746.1"/>
    <property type="molecule type" value="Genomic_DNA"/>
</dbReference>
<protein>
    <recommendedName>
        <fullName evidence="1">PIN domain-containing protein</fullName>
    </recommendedName>
</protein>
<organism evidence="2">
    <name type="scientific">hydrothermal vent metagenome</name>
    <dbReference type="NCBI Taxonomy" id="652676"/>
    <lineage>
        <taxon>unclassified sequences</taxon>
        <taxon>metagenomes</taxon>
        <taxon>ecological metagenomes</taxon>
    </lineage>
</organism>
<dbReference type="InterPro" id="IPR029060">
    <property type="entry name" value="PIN-like_dom_sf"/>
</dbReference>
<dbReference type="CDD" id="cd09854">
    <property type="entry name" value="PIN_VapC-like"/>
    <property type="match status" value="1"/>
</dbReference>
<proteinExistence type="predicted"/>
<evidence type="ECO:0000259" key="1">
    <source>
        <dbReference type="Pfam" id="PF13470"/>
    </source>
</evidence>
<feature type="domain" description="PIN" evidence="1">
    <location>
        <begin position="7"/>
        <end position="117"/>
    </location>
</feature>
<dbReference type="PANTHER" id="PTHR34610">
    <property type="entry name" value="SSL7007 PROTEIN"/>
    <property type="match status" value="1"/>
</dbReference>
<accession>A0A3B1CYL7</accession>
<dbReference type="AlphaFoldDB" id="A0A3B1CYL7"/>
<dbReference type="SUPFAM" id="SSF88723">
    <property type="entry name" value="PIN domain-like"/>
    <property type="match status" value="1"/>
</dbReference>
<dbReference type="InterPro" id="IPR002716">
    <property type="entry name" value="PIN_dom"/>
</dbReference>
<evidence type="ECO:0000313" key="2">
    <source>
        <dbReference type="EMBL" id="VAX35746.1"/>
    </source>
</evidence>
<gene>
    <name evidence="2" type="ORF">MNBD_UNCLBAC01-205</name>
</gene>
<sequence length="151" mass="17012">MPTPPYRIFFDTSVYIAALLSPEGAAGELIRLAESGVIQMVVSQRVIIESDQVLKNKFSNLIEDSRRLWKSLSPELIKEPTSLKSKFFIEILPLSDALILSAAHKAGVLAFVTWNTRDFMKKGVESLVMFPIVVPGDCLKLFRGWIIPFWD</sequence>